<dbReference type="SUPFAM" id="SSF52833">
    <property type="entry name" value="Thioredoxin-like"/>
    <property type="match status" value="1"/>
</dbReference>
<dbReference type="SFLD" id="SFLDS00019">
    <property type="entry name" value="Glutathione_Transferase_(cytos"/>
    <property type="match status" value="1"/>
</dbReference>
<evidence type="ECO:0000256" key="4">
    <source>
        <dbReference type="ARBA" id="ARBA00047960"/>
    </source>
</evidence>
<feature type="domain" description="GST C-terminal" evidence="6">
    <location>
        <begin position="86"/>
        <end position="215"/>
    </location>
</feature>
<proteinExistence type="inferred from homology"/>
<organism evidence="8 9">
    <name type="scientific">Arachis hypogaea</name>
    <name type="common">Peanut</name>
    <dbReference type="NCBI Taxonomy" id="3818"/>
    <lineage>
        <taxon>Eukaryota</taxon>
        <taxon>Viridiplantae</taxon>
        <taxon>Streptophyta</taxon>
        <taxon>Embryophyta</taxon>
        <taxon>Tracheophyta</taxon>
        <taxon>Spermatophyta</taxon>
        <taxon>Magnoliopsida</taxon>
        <taxon>eudicotyledons</taxon>
        <taxon>Gunneridae</taxon>
        <taxon>Pentapetalae</taxon>
        <taxon>rosids</taxon>
        <taxon>fabids</taxon>
        <taxon>Fabales</taxon>
        <taxon>Fabaceae</taxon>
        <taxon>Papilionoideae</taxon>
        <taxon>50 kb inversion clade</taxon>
        <taxon>dalbergioids sensu lato</taxon>
        <taxon>Dalbergieae</taxon>
        <taxon>Pterocarpus clade</taxon>
        <taxon>Arachis</taxon>
    </lineage>
</organism>
<dbReference type="PROSITE" id="PS50404">
    <property type="entry name" value="GST_NTER"/>
    <property type="match status" value="1"/>
</dbReference>
<evidence type="ECO:0000313" key="10">
    <source>
        <dbReference type="Proteomes" id="UP000464620"/>
    </source>
</evidence>
<dbReference type="STRING" id="3818.A0A444XR37"/>
<dbReference type="Proteomes" id="UP000464620">
    <property type="component" value="Chromosome B09"/>
</dbReference>
<evidence type="ECO:0000313" key="7">
    <source>
        <dbReference type="EMBL" id="QHN78511.1"/>
    </source>
</evidence>
<evidence type="ECO:0000313" key="9">
    <source>
        <dbReference type="Proteomes" id="UP000289738"/>
    </source>
</evidence>
<evidence type="ECO:0000256" key="2">
    <source>
        <dbReference type="ARBA" id="ARBA00022679"/>
    </source>
</evidence>
<dbReference type="GO" id="GO:0004364">
    <property type="term" value="F:glutathione transferase activity"/>
    <property type="evidence" value="ECO:0007669"/>
    <property type="project" value="UniProtKB-EC"/>
</dbReference>
<evidence type="ECO:0000313" key="8">
    <source>
        <dbReference type="EMBL" id="RYQ92208.1"/>
    </source>
</evidence>
<dbReference type="InterPro" id="IPR045074">
    <property type="entry name" value="GST_C_Tau"/>
</dbReference>
<name>A0A444XR37_ARAHY</name>
<comment type="similarity">
    <text evidence="3">Belongs to the GST superfamily. Tau family.</text>
</comment>
<dbReference type="SMR" id="A0A444XR37"/>
<dbReference type="Pfam" id="PF00043">
    <property type="entry name" value="GST_C"/>
    <property type="match status" value="1"/>
</dbReference>
<accession>A0A444XR37</accession>
<dbReference type="PANTHER" id="PTHR11260">
    <property type="entry name" value="GLUTATHIONE S-TRANSFERASE, GST, SUPERFAMILY, GST DOMAIN CONTAINING"/>
    <property type="match status" value="1"/>
</dbReference>
<keyword evidence="9" id="KW-1185">Reference proteome</keyword>
<evidence type="ECO:0000259" key="6">
    <source>
        <dbReference type="PROSITE" id="PS50405"/>
    </source>
</evidence>
<dbReference type="CDD" id="cd03058">
    <property type="entry name" value="GST_N_Tau"/>
    <property type="match status" value="1"/>
</dbReference>
<dbReference type="Pfam" id="PF02798">
    <property type="entry name" value="GST_N"/>
    <property type="match status" value="1"/>
</dbReference>
<dbReference type="OrthoDB" id="4951845at2759"/>
<dbReference type="InterPro" id="IPR045073">
    <property type="entry name" value="Omega/Tau-like"/>
</dbReference>
<reference evidence="7 10" key="2">
    <citation type="submission" date="2020-01" db="EMBL/GenBank/DDBJ databases">
        <title>Genome sequence of Arachis hypogaea, cultivar Shitouqi.</title>
        <authorList>
            <person name="Zhuang W."/>
            <person name="Chen H."/>
            <person name="Varshney R."/>
            <person name="Wang D."/>
            <person name="Ming R."/>
        </authorList>
    </citation>
    <scope>NUCLEOTIDE SEQUENCE [LARGE SCALE GENOMIC DNA]</scope>
    <source>
        <tissue evidence="7">Young leaf</tissue>
    </source>
</reference>
<dbReference type="SUPFAM" id="SSF47616">
    <property type="entry name" value="GST C-terminal domain-like"/>
    <property type="match status" value="1"/>
</dbReference>
<dbReference type="InterPro" id="IPR036282">
    <property type="entry name" value="Glutathione-S-Trfase_C_sf"/>
</dbReference>
<dbReference type="EMBL" id="CP031001">
    <property type="protein sequence ID" value="QHN78511.1"/>
    <property type="molecule type" value="Genomic_DNA"/>
</dbReference>
<dbReference type="PANTHER" id="PTHR11260:SF679">
    <property type="entry name" value="GLUTATHIONE TRANSFERASE"/>
    <property type="match status" value="1"/>
</dbReference>
<sequence length="229" mass="26907">MEDLKLHGFWYSPFTMRVVWTLKLKGLSYENIEEDRFNKSPQLLEYNPVHKKTPVLVHGGKPICESMLILEYIEELWPQNPLVPLDPYQRSQARFWVTYSDQLFPAVVPLIYVDIANDEEKEKATEKVQKLLRDVEDQCLLLVDEKLFFGGDTINMVDIAFGSMIKFLVTMEDLNELKVLEAEKFPRLHSWFNNFKNAPIVKENFPDKEKMCANLKYIRKTIRELESSA</sequence>
<dbReference type="GO" id="GO:0005737">
    <property type="term" value="C:cytoplasm"/>
    <property type="evidence" value="ECO:0007669"/>
    <property type="project" value="TreeGrafter"/>
</dbReference>
<dbReference type="AlphaFoldDB" id="A0A444XR37"/>
<dbReference type="Gene3D" id="3.40.30.10">
    <property type="entry name" value="Glutaredoxin"/>
    <property type="match status" value="1"/>
</dbReference>
<dbReference type="PROSITE" id="PS50405">
    <property type="entry name" value="GST_CTER"/>
    <property type="match status" value="1"/>
</dbReference>
<feature type="domain" description="GST N-terminal" evidence="5">
    <location>
        <begin position="2"/>
        <end position="81"/>
    </location>
</feature>
<dbReference type="EC" id="2.5.1.18" evidence="1"/>
<reference evidence="8 9" key="1">
    <citation type="submission" date="2019-01" db="EMBL/GenBank/DDBJ databases">
        <title>Sequencing of cultivated peanut Arachis hypogaea provides insights into genome evolution and oil improvement.</title>
        <authorList>
            <person name="Chen X."/>
        </authorList>
    </citation>
    <scope>NUCLEOTIDE SEQUENCE [LARGE SCALE GENOMIC DNA]</scope>
    <source>
        <strain evidence="9">cv. Fuhuasheng</strain>
        <strain evidence="8">GDAAS-fuhuasheng2018</strain>
        <tissue evidence="8">Leaves</tissue>
    </source>
</reference>
<keyword evidence="2 7" id="KW-0808">Transferase</keyword>
<dbReference type="EMBL" id="SDMP01000019">
    <property type="protein sequence ID" value="RYQ92208.1"/>
    <property type="molecule type" value="Genomic_DNA"/>
</dbReference>
<evidence type="ECO:0000259" key="5">
    <source>
        <dbReference type="PROSITE" id="PS50404"/>
    </source>
</evidence>
<dbReference type="InterPro" id="IPR010987">
    <property type="entry name" value="Glutathione-S-Trfase_C-like"/>
</dbReference>
<dbReference type="SFLD" id="SFLDG01152">
    <property type="entry name" value="Main.3:_Omega-_and_Tau-like"/>
    <property type="match status" value="1"/>
</dbReference>
<evidence type="ECO:0000256" key="3">
    <source>
        <dbReference type="ARBA" id="ARBA00025743"/>
    </source>
</evidence>
<dbReference type="Proteomes" id="UP000289738">
    <property type="component" value="Chromosome B09"/>
</dbReference>
<dbReference type="InterPro" id="IPR036249">
    <property type="entry name" value="Thioredoxin-like_sf"/>
</dbReference>
<dbReference type="GO" id="GO:0006749">
    <property type="term" value="P:glutathione metabolic process"/>
    <property type="evidence" value="ECO:0007669"/>
    <property type="project" value="InterPro"/>
</dbReference>
<dbReference type="Gramene" id="arahy.Tifrunner.gnm2.ann2.Ah19g397800.1">
    <property type="protein sequence ID" value="arahy.Tifrunner.gnm2.ann2.Ah19g397800.1-CDS"/>
    <property type="gene ID" value="arahy.Tifrunner.gnm2.ann2.Ah19g397800"/>
</dbReference>
<dbReference type="FunFam" id="3.40.30.10:FF:000044">
    <property type="entry name" value="Glutathione S-transferase GSTU6"/>
    <property type="match status" value="1"/>
</dbReference>
<dbReference type="InterPro" id="IPR004046">
    <property type="entry name" value="GST_C"/>
</dbReference>
<comment type="catalytic activity">
    <reaction evidence="4">
        <text>RX + glutathione = an S-substituted glutathione + a halide anion + H(+)</text>
        <dbReference type="Rhea" id="RHEA:16437"/>
        <dbReference type="ChEBI" id="CHEBI:15378"/>
        <dbReference type="ChEBI" id="CHEBI:16042"/>
        <dbReference type="ChEBI" id="CHEBI:17792"/>
        <dbReference type="ChEBI" id="CHEBI:57925"/>
        <dbReference type="ChEBI" id="CHEBI:90779"/>
        <dbReference type="EC" id="2.5.1.18"/>
    </reaction>
</comment>
<evidence type="ECO:0000256" key="1">
    <source>
        <dbReference type="ARBA" id="ARBA00012452"/>
    </source>
</evidence>
<dbReference type="InterPro" id="IPR040079">
    <property type="entry name" value="Glutathione_S-Trfase"/>
</dbReference>
<protein>
    <recommendedName>
        <fullName evidence="1">glutathione transferase</fullName>
        <ecNumber evidence="1">2.5.1.18</ecNumber>
    </recommendedName>
</protein>
<gene>
    <name evidence="8" type="ORF">Ahy_B09g098386</name>
    <name evidence="7" type="ORF">DS421_19g661930</name>
</gene>
<dbReference type="Gene3D" id="1.20.1050.10">
    <property type="match status" value="1"/>
</dbReference>
<dbReference type="CDD" id="cd03185">
    <property type="entry name" value="GST_C_Tau"/>
    <property type="match status" value="1"/>
</dbReference>
<dbReference type="InterPro" id="IPR004045">
    <property type="entry name" value="Glutathione_S-Trfase_N"/>
</dbReference>
<dbReference type="SFLD" id="SFLDG00358">
    <property type="entry name" value="Main_(cytGST)"/>
    <property type="match status" value="1"/>
</dbReference>